<dbReference type="GO" id="GO:0009451">
    <property type="term" value="P:RNA modification"/>
    <property type="evidence" value="ECO:0007669"/>
    <property type="project" value="InterPro"/>
</dbReference>
<name>A0AAV1Y271_LUPLU</name>
<keyword evidence="4" id="KW-1185">Reference proteome</keyword>
<reference evidence="3 4" key="1">
    <citation type="submission" date="2024-03" db="EMBL/GenBank/DDBJ databases">
        <authorList>
            <person name="Martinez-Hernandez J."/>
        </authorList>
    </citation>
    <scope>NUCLEOTIDE SEQUENCE [LARGE SCALE GENOMIC DNA]</scope>
</reference>
<dbReference type="PROSITE" id="PS51375">
    <property type="entry name" value="PPR"/>
    <property type="match status" value="1"/>
</dbReference>
<evidence type="ECO:0000256" key="1">
    <source>
        <dbReference type="ARBA" id="ARBA00022737"/>
    </source>
</evidence>
<accession>A0AAV1Y271</accession>
<evidence type="ECO:0000256" key="2">
    <source>
        <dbReference type="PROSITE-ProRule" id="PRU00708"/>
    </source>
</evidence>
<dbReference type="InterPro" id="IPR046960">
    <property type="entry name" value="PPR_At4g14850-like_plant"/>
</dbReference>
<dbReference type="AlphaFoldDB" id="A0AAV1Y271"/>
<dbReference type="Gene3D" id="1.25.40.10">
    <property type="entry name" value="Tetratricopeptide repeat domain"/>
    <property type="match status" value="1"/>
</dbReference>
<proteinExistence type="predicted"/>
<gene>
    <name evidence="3" type="ORF">LLUT_LOCUS28496</name>
</gene>
<dbReference type="EMBL" id="CAXHTB010000020">
    <property type="protein sequence ID" value="CAL0327436.1"/>
    <property type="molecule type" value="Genomic_DNA"/>
</dbReference>
<dbReference type="Pfam" id="PF13041">
    <property type="entry name" value="PPR_2"/>
    <property type="match status" value="1"/>
</dbReference>
<evidence type="ECO:0000313" key="4">
    <source>
        <dbReference type="Proteomes" id="UP001497480"/>
    </source>
</evidence>
<organism evidence="3 4">
    <name type="scientific">Lupinus luteus</name>
    <name type="common">European yellow lupine</name>
    <dbReference type="NCBI Taxonomy" id="3873"/>
    <lineage>
        <taxon>Eukaryota</taxon>
        <taxon>Viridiplantae</taxon>
        <taxon>Streptophyta</taxon>
        <taxon>Embryophyta</taxon>
        <taxon>Tracheophyta</taxon>
        <taxon>Spermatophyta</taxon>
        <taxon>Magnoliopsida</taxon>
        <taxon>eudicotyledons</taxon>
        <taxon>Gunneridae</taxon>
        <taxon>Pentapetalae</taxon>
        <taxon>rosids</taxon>
        <taxon>fabids</taxon>
        <taxon>Fabales</taxon>
        <taxon>Fabaceae</taxon>
        <taxon>Papilionoideae</taxon>
        <taxon>50 kb inversion clade</taxon>
        <taxon>genistoids sensu lato</taxon>
        <taxon>core genistoids</taxon>
        <taxon>Genisteae</taxon>
        <taxon>Lupinus</taxon>
    </lineage>
</organism>
<evidence type="ECO:0008006" key="5">
    <source>
        <dbReference type="Google" id="ProtNLM"/>
    </source>
</evidence>
<dbReference type="GO" id="GO:0003723">
    <property type="term" value="F:RNA binding"/>
    <property type="evidence" value="ECO:0007669"/>
    <property type="project" value="InterPro"/>
</dbReference>
<protein>
    <recommendedName>
        <fullName evidence="5">Pentatricopeptide repeat-containing protein</fullName>
    </recommendedName>
</protein>
<dbReference type="InterPro" id="IPR011990">
    <property type="entry name" value="TPR-like_helical_dom_sf"/>
</dbReference>
<keyword evidence="1" id="KW-0677">Repeat</keyword>
<dbReference type="InterPro" id="IPR002885">
    <property type="entry name" value="PPR_rpt"/>
</dbReference>
<dbReference type="Pfam" id="PF01535">
    <property type="entry name" value="PPR"/>
    <property type="match status" value="1"/>
</dbReference>
<feature type="repeat" description="PPR" evidence="2">
    <location>
        <begin position="13"/>
        <end position="47"/>
    </location>
</feature>
<evidence type="ECO:0000313" key="3">
    <source>
        <dbReference type="EMBL" id="CAL0327436.1"/>
    </source>
</evidence>
<sequence length="119" mass="13405">MACTMFDAMPVRDVVSWNSMISGYARYGFYNHAFERFIEMQDAGVRPSGFTLSILASLVSSRCHAKQIHCRVIRSGLDLSNVVLGNSLITMYEKLGLVDHCFGVILLPYSIFFISIKRT</sequence>
<comment type="caution">
    <text evidence="3">The sequence shown here is derived from an EMBL/GenBank/DDBJ whole genome shotgun (WGS) entry which is preliminary data.</text>
</comment>
<dbReference type="PANTHER" id="PTHR47926">
    <property type="entry name" value="PENTATRICOPEPTIDE REPEAT-CONTAINING PROTEIN"/>
    <property type="match status" value="1"/>
</dbReference>
<dbReference type="Proteomes" id="UP001497480">
    <property type="component" value="Unassembled WGS sequence"/>
</dbReference>
<dbReference type="NCBIfam" id="TIGR00756">
    <property type="entry name" value="PPR"/>
    <property type="match status" value="1"/>
</dbReference>